<name>A0A5P8VQC4_9NOSO</name>
<protein>
    <submittedName>
        <fullName evidence="1">Uncharacterized protein</fullName>
    </submittedName>
</protein>
<dbReference type="EMBL" id="CP045226">
    <property type="protein sequence ID" value="QFS42602.1"/>
    <property type="molecule type" value="Genomic_DNA"/>
</dbReference>
<accession>A0A5P8VQC4</accession>
<gene>
    <name evidence="1" type="ORF">GXM_00075</name>
</gene>
<dbReference type="KEGG" id="nsh:GXM_00075"/>
<reference evidence="1 2" key="1">
    <citation type="submission" date="2019-10" db="EMBL/GenBank/DDBJ databases">
        <title>Genomic and transcriptomic insights into the perfect genentic adaptation of a filamentous nitrogen-fixing cyanobacterium to rice fields.</title>
        <authorList>
            <person name="Chen Z."/>
        </authorList>
    </citation>
    <scope>NUCLEOTIDE SEQUENCE [LARGE SCALE GENOMIC DNA]</scope>
    <source>
        <strain evidence="1">CCNUC1</strain>
    </source>
</reference>
<sequence length="58" mass="6512">MSAPIITWNKFPSKEKNAETNTISIKLARAAKGEMMNKSKSASIKIVSNVLFIFFHLK</sequence>
<keyword evidence="2" id="KW-1185">Reference proteome</keyword>
<organism evidence="1 2">
    <name type="scientific">Nostoc sphaeroides CCNUC1</name>
    <dbReference type="NCBI Taxonomy" id="2653204"/>
    <lineage>
        <taxon>Bacteria</taxon>
        <taxon>Bacillati</taxon>
        <taxon>Cyanobacteriota</taxon>
        <taxon>Cyanophyceae</taxon>
        <taxon>Nostocales</taxon>
        <taxon>Nostocaceae</taxon>
        <taxon>Nostoc</taxon>
    </lineage>
</organism>
<evidence type="ECO:0000313" key="2">
    <source>
        <dbReference type="Proteomes" id="UP000326678"/>
    </source>
</evidence>
<dbReference type="Proteomes" id="UP000326678">
    <property type="component" value="Chromosome Gxm1"/>
</dbReference>
<proteinExistence type="predicted"/>
<dbReference type="AlphaFoldDB" id="A0A5P8VQC4"/>
<evidence type="ECO:0000313" key="1">
    <source>
        <dbReference type="EMBL" id="QFS42602.1"/>
    </source>
</evidence>